<dbReference type="EMBL" id="JAAIYP010000007">
    <property type="protein sequence ID" value="NFV78968.1"/>
    <property type="molecule type" value="Genomic_DNA"/>
</dbReference>
<gene>
    <name evidence="2" type="ORF">G4223_02415</name>
</gene>
<sequence length="227" mass="24489">MTLDPSHLSPGDLADMAEAGEQLAAIEAGMRAAGTSPRALLVGGDAVEPYRHYPTGDVYDFASHSQYYFHCHRQGEFGHAHLFVRPMGMPVGCRPQVAVGGADSPCHLVAVGLGHHGFASELFTTNRWVTGESWYDADTVARILPCFHVDGVGSGGRVGRWLTALLGLYRPLVVALVRQRDQAVARWAAEHGGDALNDDRLEVTSHAAIDIGLWRRGIAQALKARQS</sequence>
<dbReference type="InterPro" id="IPR054242">
    <property type="entry name" value="DUF6969"/>
</dbReference>
<name>A0A7C9US06_9PROT</name>
<dbReference type="RefSeq" id="WP_163674488.1">
    <property type="nucleotide sequence ID" value="NZ_JAAIYP010000007.1"/>
</dbReference>
<organism evidence="2 3">
    <name type="scientific">Magnetospirillum aberrantis SpK</name>
    <dbReference type="NCBI Taxonomy" id="908842"/>
    <lineage>
        <taxon>Bacteria</taxon>
        <taxon>Pseudomonadati</taxon>
        <taxon>Pseudomonadota</taxon>
        <taxon>Alphaproteobacteria</taxon>
        <taxon>Rhodospirillales</taxon>
        <taxon>Rhodospirillaceae</taxon>
        <taxon>Magnetospirillum</taxon>
    </lineage>
</organism>
<comment type="caution">
    <text evidence="2">The sequence shown here is derived from an EMBL/GenBank/DDBJ whole genome shotgun (WGS) entry which is preliminary data.</text>
</comment>
<reference evidence="2 3" key="1">
    <citation type="submission" date="2020-02" db="EMBL/GenBank/DDBJ databases">
        <authorList>
            <person name="Dziuba M."/>
            <person name="Kuznetsov B."/>
            <person name="Mardanov A."/>
            <person name="Ravin N."/>
            <person name="Grouzdev D."/>
        </authorList>
    </citation>
    <scope>NUCLEOTIDE SEQUENCE [LARGE SCALE GENOMIC DNA]</scope>
    <source>
        <strain evidence="2 3">SpK</strain>
    </source>
</reference>
<keyword evidence="3" id="KW-1185">Reference proteome</keyword>
<dbReference type="Proteomes" id="UP000480684">
    <property type="component" value="Unassembled WGS sequence"/>
</dbReference>
<evidence type="ECO:0000313" key="2">
    <source>
        <dbReference type="EMBL" id="NFV78968.1"/>
    </source>
</evidence>
<evidence type="ECO:0000259" key="1">
    <source>
        <dbReference type="Pfam" id="PF22308"/>
    </source>
</evidence>
<dbReference type="AlphaFoldDB" id="A0A7C9US06"/>
<dbReference type="Pfam" id="PF22308">
    <property type="entry name" value="DUF6969"/>
    <property type="match status" value="1"/>
</dbReference>
<proteinExistence type="predicted"/>
<evidence type="ECO:0000313" key="3">
    <source>
        <dbReference type="Proteomes" id="UP000480684"/>
    </source>
</evidence>
<protein>
    <recommendedName>
        <fullName evidence="1">DUF6969 domain-containing protein</fullName>
    </recommendedName>
</protein>
<feature type="domain" description="DUF6969" evidence="1">
    <location>
        <begin position="18"/>
        <end position="209"/>
    </location>
</feature>
<accession>A0A7C9US06</accession>